<dbReference type="Pfam" id="PF13630">
    <property type="entry name" value="SdpI"/>
    <property type="match status" value="1"/>
</dbReference>
<feature type="transmembrane region" description="Helical" evidence="1">
    <location>
        <begin position="75"/>
        <end position="95"/>
    </location>
</feature>
<dbReference type="PANTHER" id="PTHR37810">
    <property type="entry name" value="IMMUNITY PROTEIN SDPI"/>
    <property type="match status" value="1"/>
</dbReference>
<evidence type="ECO:0000256" key="1">
    <source>
        <dbReference type="SAM" id="Phobius"/>
    </source>
</evidence>
<dbReference type="GO" id="GO:0009636">
    <property type="term" value="P:response to toxic substance"/>
    <property type="evidence" value="ECO:0000318"/>
    <property type="project" value="GO_Central"/>
</dbReference>
<dbReference type="Gramene" id="Pp3c6_22440V3.1">
    <property type="protein sequence ID" value="PAC:32977304.CDS.1"/>
    <property type="gene ID" value="Pp3c6_22440"/>
</dbReference>
<dbReference type="EnsemblPlants" id="Pp3c6_22440V3.2">
    <property type="protein sequence ID" value="PAC:32977305.CDS.1"/>
    <property type="gene ID" value="Pp3c6_22440"/>
</dbReference>
<dbReference type="EMBL" id="ABEU02000006">
    <property type="protein sequence ID" value="PNR52957.1"/>
    <property type="molecule type" value="Genomic_DNA"/>
</dbReference>
<evidence type="ECO:0000313" key="2">
    <source>
        <dbReference type="EMBL" id="PNR52957.1"/>
    </source>
</evidence>
<dbReference type="InterPro" id="IPR025962">
    <property type="entry name" value="SdpI/YhfL"/>
</dbReference>
<dbReference type="AlphaFoldDB" id="A0A2K1KGP3"/>
<evidence type="ECO:0000313" key="3">
    <source>
        <dbReference type="EnsemblPlants" id="PAC:32977304.CDS.1"/>
    </source>
</evidence>
<dbReference type="EnsemblPlants" id="Pp3c6_22440V3.1">
    <property type="protein sequence ID" value="PAC:32977304.CDS.1"/>
    <property type="gene ID" value="Pp3c6_22440"/>
</dbReference>
<proteinExistence type="predicted"/>
<dbReference type="Proteomes" id="UP000006727">
    <property type="component" value="Chromosome 6"/>
</dbReference>
<evidence type="ECO:0000313" key="4">
    <source>
        <dbReference type="Proteomes" id="UP000006727"/>
    </source>
</evidence>
<reference evidence="2 4" key="1">
    <citation type="journal article" date="2008" name="Science">
        <title>The Physcomitrella genome reveals evolutionary insights into the conquest of land by plants.</title>
        <authorList>
            <person name="Rensing S."/>
            <person name="Lang D."/>
            <person name="Zimmer A."/>
            <person name="Terry A."/>
            <person name="Salamov A."/>
            <person name="Shapiro H."/>
            <person name="Nishiyama T."/>
            <person name="Perroud P.-F."/>
            <person name="Lindquist E."/>
            <person name="Kamisugi Y."/>
            <person name="Tanahashi T."/>
            <person name="Sakakibara K."/>
            <person name="Fujita T."/>
            <person name="Oishi K."/>
            <person name="Shin-I T."/>
            <person name="Kuroki Y."/>
            <person name="Toyoda A."/>
            <person name="Suzuki Y."/>
            <person name="Hashimoto A."/>
            <person name="Yamaguchi K."/>
            <person name="Sugano A."/>
            <person name="Kohara Y."/>
            <person name="Fujiyama A."/>
            <person name="Anterola A."/>
            <person name="Aoki S."/>
            <person name="Ashton N."/>
            <person name="Barbazuk W.B."/>
            <person name="Barker E."/>
            <person name="Bennetzen J."/>
            <person name="Bezanilla M."/>
            <person name="Blankenship R."/>
            <person name="Cho S.H."/>
            <person name="Dutcher S."/>
            <person name="Estelle M."/>
            <person name="Fawcett J.A."/>
            <person name="Gundlach H."/>
            <person name="Hanada K."/>
            <person name="Heyl A."/>
            <person name="Hicks K.A."/>
            <person name="Hugh J."/>
            <person name="Lohr M."/>
            <person name="Mayer K."/>
            <person name="Melkozernov A."/>
            <person name="Murata T."/>
            <person name="Nelson D."/>
            <person name="Pils B."/>
            <person name="Prigge M."/>
            <person name="Reiss B."/>
            <person name="Renner T."/>
            <person name="Rombauts S."/>
            <person name="Rushton P."/>
            <person name="Sanderfoot A."/>
            <person name="Schween G."/>
            <person name="Shiu S.-H."/>
            <person name="Stueber K."/>
            <person name="Theodoulou F.L."/>
            <person name="Tu H."/>
            <person name="Van de Peer Y."/>
            <person name="Verrier P.J."/>
            <person name="Waters E."/>
            <person name="Wood A."/>
            <person name="Yang L."/>
            <person name="Cove D."/>
            <person name="Cuming A."/>
            <person name="Hasebe M."/>
            <person name="Lucas S."/>
            <person name="Mishler D.B."/>
            <person name="Reski R."/>
            <person name="Grigoriev I."/>
            <person name="Quatrano R.S."/>
            <person name="Boore J.L."/>
        </authorList>
    </citation>
    <scope>NUCLEOTIDE SEQUENCE [LARGE SCALE GENOMIC DNA]</scope>
    <source>
        <strain evidence="3 4">cv. Gransden 2004</strain>
    </source>
</reference>
<dbReference type="PROSITE" id="PS51257">
    <property type="entry name" value="PROKAR_LIPOPROTEIN"/>
    <property type="match status" value="1"/>
</dbReference>
<dbReference type="Gramene" id="Pp3c6_22440V3.2">
    <property type="protein sequence ID" value="PAC:32977305.CDS.1"/>
    <property type="gene ID" value="Pp3c6_22440"/>
</dbReference>
<name>A0A2K1KGP3_PHYPA</name>
<feature type="transmembrane region" description="Helical" evidence="1">
    <location>
        <begin position="148"/>
        <end position="170"/>
    </location>
</feature>
<keyword evidence="1" id="KW-1133">Transmembrane helix</keyword>
<organism evidence="2">
    <name type="scientific">Physcomitrium patens</name>
    <name type="common">Spreading-leaved earth moss</name>
    <name type="synonym">Physcomitrella patens</name>
    <dbReference type="NCBI Taxonomy" id="3218"/>
    <lineage>
        <taxon>Eukaryota</taxon>
        <taxon>Viridiplantae</taxon>
        <taxon>Streptophyta</taxon>
        <taxon>Embryophyta</taxon>
        <taxon>Bryophyta</taxon>
        <taxon>Bryophytina</taxon>
        <taxon>Bryopsida</taxon>
        <taxon>Funariidae</taxon>
        <taxon>Funariales</taxon>
        <taxon>Funariaceae</taxon>
        <taxon>Physcomitrium</taxon>
    </lineage>
</organism>
<gene>
    <name evidence="2" type="ORF">PHYPA_009332</name>
</gene>
<sequence length="180" mass="19898">MWKSFPIPRMLAILIIPIVSFSFSLFLSFITSCDPRLASQSTTSSAAIAAVIALPCLFAVPLEIFVIWAASTGHISTIPFVLLASLLDFALAAIFKHVEPNYVVGIRSLWTLRNSEVWHDTHFFACCIFAVFGVVGVVLVFFVPPGLWQLLVIGGLFFAPPALSVLYSYLIREEAQYIVR</sequence>
<reference evidence="3" key="3">
    <citation type="submission" date="2020-12" db="UniProtKB">
        <authorList>
            <consortium name="EnsemblPlants"/>
        </authorList>
    </citation>
    <scope>IDENTIFICATION</scope>
</reference>
<protein>
    <submittedName>
        <fullName evidence="2 3">Uncharacterized protein</fullName>
    </submittedName>
</protein>
<keyword evidence="1" id="KW-0472">Membrane</keyword>
<reference evidence="2 4" key="2">
    <citation type="journal article" date="2018" name="Plant J.">
        <title>The Physcomitrella patens chromosome-scale assembly reveals moss genome structure and evolution.</title>
        <authorList>
            <person name="Lang D."/>
            <person name="Ullrich K.K."/>
            <person name="Murat F."/>
            <person name="Fuchs J."/>
            <person name="Jenkins J."/>
            <person name="Haas F.B."/>
            <person name="Piednoel M."/>
            <person name="Gundlach H."/>
            <person name="Van Bel M."/>
            <person name="Meyberg R."/>
            <person name="Vives C."/>
            <person name="Morata J."/>
            <person name="Symeonidi A."/>
            <person name="Hiss M."/>
            <person name="Muchero W."/>
            <person name="Kamisugi Y."/>
            <person name="Saleh O."/>
            <person name="Blanc G."/>
            <person name="Decker E.L."/>
            <person name="van Gessel N."/>
            <person name="Grimwood J."/>
            <person name="Hayes R.D."/>
            <person name="Graham S.W."/>
            <person name="Gunter L.E."/>
            <person name="McDaniel S.F."/>
            <person name="Hoernstein S.N.W."/>
            <person name="Larsson A."/>
            <person name="Li F.W."/>
            <person name="Perroud P.F."/>
            <person name="Phillips J."/>
            <person name="Ranjan P."/>
            <person name="Rokshar D.S."/>
            <person name="Rothfels C.J."/>
            <person name="Schneider L."/>
            <person name="Shu S."/>
            <person name="Stevenson D.W."/>
            <person name="Thummler F."/>
            <person name="Tillich M."/>
            <person name="Villarreal Aguilar J.C."/>
            <person name="Widiez T."/>
            <person name="Wong G.K."/>
            <person name="Wymore A."/>
            <person name="Zhang Y."/>
            <person name="Zimmer A.D."/>
            <person name="Quatrano R.S."/>
            <person name="Mayer K.F.X."/>
            <person name="Goodstein D."/>
            <person name="Casacuberta J.M."/>
            <person name="Vandepoele K."/>
            <person name="Reski R."/>
            <person name="Cuming A.C."/>
            <person name="Tuskan G.A."/>
            <person name="Maumus F."/>
            <person name="Salse J."/>
            <person name="Schmutz J."/>
            <person name="Rensing S.A."/>
        </authorList>
    </citation>
    <scope>NUCLEOTIDE SEQUENCE [LARGE SCALE GENOMIC DNA]</scope>
    <source>
        <strain evidence="3 4">cv. Gransden 2004</strain>
    </source>
</reference>
<accession>A0A2K1KGP3</accession>
<dbReference type="InParanoid" id="A0A2K1KGP3"/>
<keyword evidence="4" id="KW-1185">Reference proteome</keyword>
<feature type="transmembrane region" description="Helical" evidence="1">
    <location>
        <begin position="45"/>
        <end position="69"/>
    </location>
</feature>
<dbReference type="PaxDb" id="3218-PP1S103_140V6.1"/>
<feature type="transmembrane region" description="Helical" evidence="1">
    <location>
        <begin position="12"/>
        <end position="33"/>
    </location>
</feature>
<feature type="transmembrane region" description="Helical" evidence="1">
    <location>
        <begin position="123"/>
        <end position="142"/>
    </location>
</feature>
<keyword evidence="1" id="KW-0812">Transmembrane</keyword>
<dbReference type="PANTHER" id="PTHR37810:SF5">
    <property type="entry name" value="IMMUNITY PROTEIN SDPI"/>
    <property type="match status" value="1"/>
</dbReference>